<dbReference type="InterPro" id="IPR013216">
    <property type="entry name" value="Methyltransf_11"/>
</dbReference>
<dbReference type="Gene3D" id="3.40.50.150">
    <property type="entry name" value="Vaccinia Virus protein VP39"/>
    <property type="match status" value="1"/>
</dbReference>
<name>A0A2M7TFA1_9BACT</name>
<proteinExistence type="predicted"/>
<accession>A0A2M7TFA1</accession>
<sequence>MKQKYIKKIKDSLRPVRGLGYAGDSRQQLRSRQVEILKSITKNQEFINRYPELLTCNENWVSLADKFDIANEIKRYVDASKTWANYPGAVSGLDRWVDSQGHQWPNLHPIHQYVIDQYNACKPKSVCEIGAGVGSVAKSIYAASQGTVQLTCVEGSEAYITSMRENFTKESKVILPQIDVKATIVKAIGQNLPFTDKSFEFVYTCTVMMHQPFIAGVLMACEMARVSSRYILHVEGYHTMGIVQGFRNPQNLFVPDYERLYRMLGFKTLKKIFFPYSYSSDFDGIVFLTERDGQ</sequence>
<dbReference type="InterPro" id="IPR029063">
    <property type="entry name" value="SAM-dependent_MTases_sf"/>
</dbReference>
<protein>
    <recommendedName>
        <fullName evidence="1">Methyltransferase type 11 domain-containing protein</fullName>
    </recommendedName>
</protein>
<feature type="domain" description="Methyltransferase type 11" evidence="1">
    <location>
        <begin position="128"/>
        <end position="218"/>
    </location>
</feature>
<gene>
    <name evidence="2" type="ORF">COY31_02645</name>
</gene>
<dbReference type="SUPFAM" id="SSF53335">
    <property type="entry name" value="S-adenosyl-L-methionine-dependent methyltransferases"/>
    <property type="match status" value="1"/>
</dbReference>
<organism evidence="2 3">
    <name type="scientific">Candidatus Wolfebacteria bacterium CG_4_10_14_0_2_um_filter_39_18</name>
    <dbReference type="NCBI Taxonomy" id="1975061"/>
    <lineage>
        <taxon>Bacteria</taxon>
        <taxon>Candidatus Wolfeibacteriota</taxon>
    </lineage>
</organism>
<dbReference type="Proteomes" id="UP000230553">
    <property type="component" value="Unassembled WGS sequence"/>
</dbReference>
<evidence type="ECO:0000313" key="2">
    <source>
        <dbReference type="EMBL" id="PIZ44419.1"/>
    </source>
</evidence>
<dbReference type="EMBL" id="PFNM01000050">
    <property type="protein sequence ID" value="PIZ44419.1"/>
    <property type="molecule type" value="Genomic_DNA"/>
</dbReference>
<evidence type="ECO:0000259" key="1">
    <source>
        <dbReference type="Pfam" id="PF08241"/>
    </source>
</evidence>
<reference evidence="3" key="1">
    <citation type="submission" date="2017-09" db="EMBL/GenBank/DDBJ databases">
        <title>Depth-based differentiation of microbial function through sediment-hosted aquifers and enrichment of novel symbionts in the deep terrestrial subsurface.</title>
        <authorList>
            <person name="Probst A.J."/>
            <person name="Ladd B."/>
            <person name="Jarett J.K."/>
            <person name="Geller-Mcgrath D.E."/>
            <person name="Sieber C.M.K."/>
            <person name="Emerson J.B."/>
            <person name="Anantharaman K."/>
            <person name="Thomas B.C."/>
            <person name="Malmstrom R."/>
            <person name="Stieglmeier M."/>
            <person name="Klingl A."/>
            <person name="Woyke T."/>
            <person name="Ryan C.M."/>
            <person name="Banfield J.F."/>
        </authorList>
    </citation>
    <scope>NUCLEOTIDE SEQUENCE [LARGE SCALE GENOMIC DNA]</scope>
</reference>
<evidence type="ECO:0000313" key="3">
    <source>
        <dbReference type="Proteomes" id="UP000230553"/>
    </source>
</evidence>
<comment type="caution">
    <text evidence="2">The sequence shown here is derived from an EMBL/GenBank/DDBJ whole genome shotgun (WGS) entry which is preliminary data.</text>
</comment>
<dbReference type="Pfam" id="PF08241">
    <property type="entry name" value="Methyltransf_11"/>
    <property type="match status" value="1"/>
</dbReference>
<dbReference type="GO" id="GO:0008757">
    <property type="term" value="F:S-adenosylmethionine-dependent methyltransferase activity"/>
    <property type="evidence" value="ECO:0007669"/>
    <property type="project" value="InterPro"/>
</dbReference>
<dbReference type="AlphaFoldDB" id="A0A2M7TFA1"/>